<dbReference type="RefSeq" id="WP_250062060.1">
    <property type="nucleotide sequence ID" value="NZ_JAIKTS010000001.1"/>
</dbReference>
<keyword evidence="5" id="KW-0408">Iron</keyword>
<keyword evidence="8" id="KW-0812">Transmembrane</keyword>
<keyword evidence="2" id="KW-0831">Ubiquinone biosynthesis</keyword>
<feature type="transmembrane region" description="Helical" evidence="8">
    <location>
        <begin position="82"/>
        <end position="104"/>
    </location>
</feature>
<keyword evidence="3" id="KW-0479">Metal-binding</keyword>
<evidence type="ECO:0000256" key="7">
    <source>
        <dbReference type="ARBA" id="ARBA00023136"/>
    </source>
</evidence>
<gene>
    <name evidence="9" type="ORF">K5L01_03740</name>
</gene>
<evidence type="ECO:0000313" key="10">
    <source>
        <dbReference type="Proteomes" id="UP001431235"/>
    </source>
</evidence>
<dbReference type="PANTHER" id="PTHR11237:SF4">
    <property type="entry name" value="5-DEMETHOXYUBIQUINONE HYDROXYLASE, MITOCHONDRIAL"/>
    <property type="match status" value="1"/>
</dbReference>
<evidence type="ECO:0000256" key="1">
    <source>
        <dbReference type="ARBA" id="ARBA00004749"/>
    </source>
</evidence>
<sequence>MEPMTRTPRTPATCGLGDRILKVDHAGEHGAVNIYSGQLFMARLTAPGMVDELREFRAHEQRHRAIFAEELRRRGRPRCRSYWLCGVGGRVLGLITGLFGSGAISATTVAVESVVLRHLEQQLALLEDDDPAAVVAISAIVAEEQQHHDCSAGHLQGDRFWPRGLSPVVAAATEAVIWLGMRS</sequence>
<keyword evidence="10" id="KW-1185">Reference proteome</keyword>
<evidence type="ECO:0000256" key="3">
    <source>
        <dbReference type="ARBA" id="ARBA00022723"/>
    </source>
</evidence>
<organism evidence="9 10">
    <name type="scientific">Stenotrophomonas mori</name>
    <dbReference type="NCBI Taxonomy" id="2871096"/>
    <lineage>
        <taxon>Bacteria</taxon>
        <taxon>Pseudomonadati</taxon>
        <taxon>Pseudomonadota</taxon>
        <taxon>Gammaproteobacteria</taxon>
        <taxon>Lysobacterales</taxon>
        <taxon>Lysobacteraceae</taxon>
        <taxon>Stenotrophomonas</taxon>
    </lineage>
</organism>
<evidence type="ECO:0000256" key="2">
    <source>
        <dbReference type="ARBA" id="ARBA00022688"/>
    </source>
</evidence>
<comment type="pathway">
    <text evidence="1">Cofactor biosynthesis; ubiquinone biosynthesis.</text>
</comment>
<keyword evidence="7 8" id="KW-0472">Membrane</keyword>
<evidence type="ECO:0000313" key="9">
    <source>
        <dbReference type="EMBL" id="MCL7713774.1"/>
    </source>
</evidence>
<evidence type="ECO:0000256" key="4">
    <source>
        <dbReference type="ARBA" id="ARBA00023002"/>
    </source>
</evidence>
<dbReference type="SUPFAM" id="SSF47240">
    <property type="entry name" value="Ferritin-like"/>
    <property type="match status" value="1"/>
</dbReference>
<protein>
    <submittedName>
        <fullName evidence="9">Demethoxyubiquinone hydroxylase family protein</fullName>
    </submittedName>
</protein>
<proteinExistence type="predicted"/>
<comment type="caution">
    <text evidence="9">The sequence shown here is derived from an EMBL/GenBank/DDBJ whole genome shotgun (WGS) entry which is preliminary data.</text>
</comment>
<name>A0ABT0SEM7_9GAMM</name>
<dbReference type="EMBL" id="JAIKTS010000001">
    <property type="protein sequence ID" value="MCL7713774.1"/>
    <property type="molecule type" value="Genomic_DNA"/>
</dbReference>
<dbReference type="InterPro" id="IPR011566">
    <property type="entry name" value="Ubq_synth_Coq7"/>
</dbReference>
<evidence type="ECO:0000256" key="5">
    <source>
        <dbReference type="ARBA" id="ARBA00023004"/>
    </source>
</evidence>
<dbReference type="InterPro" id="IPR009078">
    <property type="entry name" value="Ferritin-like_SF"/>
</dbReference>
<accession>A0ABT0SEM7</accession>
<keyword evidence="4" id="KW-0560">Oxidoreductase</keyword>
<dbReference type="Proteomes" id="UP001431235">
    <property type="component" value="Unassembled WGS sequence"/>
</dbReference>
<evidence type="ECO:0000256" key="6">
    <source>
        <dbReference type="ARBA" id="ARBA00023033"/>
    </source>
</evidence>
<evidence type="ECO:0000256" key="8">
    <source>
        <dbReference type="SAM" id="Phobius"/>
    </source>
</evidence>
<keyword evidence="8" id="KW-1133">Transmembrane helix</keyword>
<keyword evidence="6" id="KW-0503">Monooxygenase</keyword>
<dbReference type="Pfam" id="PF03232">
    <property type="entry name" value="COQ7"/>
    <property type="match status" value="1"/>
</dbReference>
<dbReference type="PANTHER" id="PTHR11237">
    <property type="entry name" value="COENZYME Q10 BIOSYNTHESIS PROTEIN 7"/>
    <property type="match status" value="1"/>
</dbReference>
<reference evidence="9 10" key="1">
    <citation type="submission" date="2021-08" db="EMBL/GenBank/DDBJ databases">
        <title>Novel members of of the genus Stenotrophomonas from differernt environment.</title>
        <authorList>
            <person name="Deng Y."/>
        </authorList>
    </citation>
    <scope>NUCLEOTIDE SEQUENCE [LARGE SCALE GENOMIC DNA]</scope>
    <source>
        <strain evidence="9 10">CPCC 101365</strain>
    </source>
</reference>